<dbReference type="Proteomes" id="UP000245488">
    <property type="component" value="Chromosome"/>
</dbReference>
<gene>
    <name evidence="2" type="ORF">CPT75_14345</name>
</gene>
<proteinExistence type="predicted"/>
<dbReference type="PANTHER" id="PTHR33434:SF4">
    <property type="entry name" value="PHOSPHATASE PROTEIN"/>
    <property type="match status" value="1"/>
</dbReference>
<dbReference type="PROSITE" id="PS51480">
    <property type="entry name" value="DHAL"/>
    <property type="match status" value="1"/>
</dbReference>
<accession>A0A317G6Q9</accession>
<dbReference type="Pfam" id="PF02734">
    <property type="entry name" value="Dak2"/>
    <property type="match status" value="1"/>
</dbReference>
<keyword evidence="2" id="KW-0418">Kinase</keyword>
<dbReference type="SMART" id="SM01121">
    <property type="entry name" value="Dak1_2"/>
    <property type="match status" value="1"/>
</dbReference>
<sequence>MSTSSIDSRMVARMFLAGAKNLEAKKEWINQLNVFPVPDGDTGTNMTMTIMAAAKEVQECDKNDMAAVCKAISSGSLRGARGNSGVILSQLLRGLTKGLKEHEEIDVQILADAFDKAVETAYKAVMKPKEGTILTVAKGAGDKARELASAGETDIEKFAKEVIEYADEVLDKTPDMLPVLKQAGVVDSGGEGLVQVLKGALSGLLGEEIDLTPVAAVEAPTAPKKIVSKEAPVEIKYGYCTEFVILLKRELNSKQESDFRKFLGDIGDSIVMVADDEICKIHVHTNDPGLAIQKALLLGQLSNMKVDNMRMEHREKLFHMNENGTADEIDQEISGMAERTIPQDAEYEYPEGEIKVSGKHVDAVLNDAAKWGDDKGEAFGSMEENKASEPAEEPADFGFVAVCAGDGLTELFKGLGVDEVISGGQTMNPSTDDILTAIEHVNAKTVFVLPNNKNIIMAANQARDLSEDKEVIVIPTKTVPQGVTAVINFIPDMSAEENKETMMDVIGGVHTGEVTYAVRDTVIDDKQIHEGDYMGIGDEGIISVGQKMEDVTFEMLKGLMSEELELISIYYGADVDEETAESLRKRVANEYPNCDIELQPGGQPVYYYIVSAE</sequence>
<name>A0A317G6Q9_BUTFI</name>
<evidence type="ECO:0000313" key="2">
    <source>
        <dbReference type="EMBL" id="PWT28210.1"/>
    </source>
</evidence>
<dbReference type="SMART" id="SM01120">
    <property type="entry name" value="Dak2"/>
    <property type="match status" value="1"/>
</dbReference>
<dbReference type="InterPro" id="IPR048394">
    <property type="entry name" value="FakA-like_M"/>
</dbReference>
<dbReference type="EMBL" id="NXNG01000001">
    <property type="protein sequence ID" value="PWT28210.1"/>
    <property type="molecule type" value="Genomic_DNA"/>
</dbReference>
<dbReference type="InterPro" id="IPR036117">
    <property type="entry name" value="DhaL_dom_sf"/>
</dbReference>
<organism evidence="2 3">
    <name type="scientific">Butyrivibrio fibrisolvens</name>
    <dbReference type="NCBI Taxonomy" id="831"/>
    <lineage>
        <taxon>Bacteria</taxon>
        <taxon>Bacillati</taxon>
        <taxon>Bacillota</taxon>
        <taxon>Clostridia</taxon>
        <taxon>Lachnospirales</taxon>
        <taxon>Lachnospiraceae</taxon>
        <taxon>Butyrivibrio</taxon>
    </lineage>
</organism>
<dbReference type="InterPro" id="IPR004007">
    <property type="entry name" value="DhaL_dom"/>
</dbReference>
<dbReference type="AlphaFoldDB" id="A0A317G6Q9"/>
<dbReference type="SUPFAM" id="SSF101473">
    <property type="entry name" value="DhaL-like"/>
    <property type="match status" value="1"/>
</dbReference>
<dbReference type="PANTHER" id="PTHR33434">
    <property type="entry name" value="DEGV DOMAIN-CONTAINING PROTEIN DR_1986-RELATED"/>
    <property type="match status" value="1"/>
</dbReference>
<dbReference type="GO" id="GO:0006071">
    <property type="term" value="P:glycerol metabolic process"/>
    <property type="evidence" value="ECO:0007669"/>
    <property type="project" value="InterPro"/>
</dbReference>
<dbReference type="InterPro" id="IPR033470">
    <property type="entry name" value="FakA-like_C"/>
</dbReference>
<dbReference type="Pfam" id="PF13684">
    <property type="entry name" value="FakA-like_C"/>
    <property type="match status" value="1"/>
</dbReference>
<dbReference type="NCBIfam" id="TIGR03599">
    <property type="entry name" value="YloV"/>
    <property type="match status" value="1"/>
</dbReference>
<dbReference type="Pfam" id="PF21645">
    <property type="entry name" value="FakA-like_M"/>
    <property type="match status" value="1"/>
</dbReference>
<dbReference type="RefSeq" id="WP_022753134.1">
    <property type="nucleotide sequence ID" value="NZ_CM009896.1"/>
</dbReference>
<evidence type="ECO:0000313" key="3">
    <source>
        <dbReference type="Proteomes" id="UP000245488"/>
    </source>
</evidence>
<dbReference type="InterPro" id="IPR019986">
    <property type="entry name" value="YloV-like"/>
</dbReference>
<reference evidence="2 3" key="1">
    <citation type="submission" date="2017-09" db="EMBL/GenBank/DDBJ databases">
        <title>High-quality draft genome sequence of Butyrivibrio fibrisolvens INBov1, isolated from cow rumen.</title>
        <authorList>
            <person name="Rodriguez Hernaez J."/>
            <person name="Rivarola M."/>
            <person name="Paniego N."/>
            <person name="Cravero S."/>
            <person name="Ceron Cucchi M."/>
            <person name="Martinez M.C."/>
        </authorList>
    </citation>
    <scope>NUCLEOTIDE SEQUENCE [LARGE SCALE GENOMIC DNA]</scope>
    <source>
        <strain evidence="2 3">INBov1</strain>
    </source>
</reference>
<dbReference type="Gene3D" id="1.25.40.340">
    <property type="match status" value="1"/>
</dbReference>
<dbReference type="InterPro" id="IPR050270">
    <property type="entry name" value="DegV_domain_contain"/>
</dbReference>
<protein>
    <submittedName>
        <fullName evidence="2">Dihydroxyacetone kinase</fullName>
    </submittedName>
</protein>
<comment type="caution">
    <text evidence="2">The sequence shown here is derived from an EMBL/GenBank/DDBJ whole genome shotgun (WGS) entry which is preliminary data.</text>
</comment>
<dbReference type="GO" id="GO:0004371">
    <property type="term" value="F:glycerone kinase activity"/>
    <property type="evidence" value="ECO:0007669"/>
    <property type="project" value="InterPro"/>
</dbReference>
<feature type="domain" description="DhaL" evidence="1">
    <location>
        <begin position="9"/>
        <end position="202"/>
    </location>
</feature>
<keyword evidence="2" id="KW-0808">Transferase</keyword>
<keyword evidence="3" id="KW-1185">Reference proteome</keyword>
<evidence type="ECO:0000259" key="1">
    <source>
        <dbReference type="PROSITE" id="PS51480"/>
    </source>
</evidence>